<protein>
    <submittedName>
        <fullName evidence="1">Uncharacterized protein</fullName>
    </submittedName>
</protein>
<name>A0A9D4JKT5_DREPO</name>
<reference evidence="1" key="1">
    <citation type="journal article" date="2019" name="bioRxiv">
        <title>The Genome of the Zebra Mussel, Dreissena polymorpha: A Resource for Invasive Species Research.</title>
        <authorList>
            <person name="McCartney M.A."/>
            <person name="Auch B."/>
            <person name="Kono T."/>
            <person name="Mallez S."/>
            <person name="Zhang Y."/>
            <person name="Obille A."/>
            <person name="Becker A."/>
            <person name="Abrahante J.E."/>
            <person name="Garbe J."/>
            <person name="Badalamenti J.P."/>
            <person name="Herman A."/>
            <person name="Mangelson H."/>
            <person name="Liachko I."/>
            <person name="Sullivan S."/>
            <person name="Sone E.D."/>
            <person name="Koren S."/>
            <person name="Silverstein K.A.T."/>
            <person name="Beckman K.B."/>
            <person name="Gohl D.M."/>
        </authorList>
    </citation>
    <scope>NUCLEOTIDE SEQUENCE</scope>
    <source>
        <strain evidence="1">Duluth1</strain>
        <tissue evidence="1">Whole animal</tissue>
    </source>
</reference>
<dbReference type="Proteomes" id="UP000828390">
    <property type="component" value="Unassembled WGS sequence"/>
</dbReference>
<reference evidence="1" key="2">
    <citation type="submission" date="2020-11" db="EMBL/GenBank/DDBJ databases">
        <authorList>
            <person name="McCartney M.A."/>
            <person name="Auch B."/>
            <person name="Kono T."/>
            <person name="Mallez S."/>
            <person name="Becker A."/>
            <person name="Gohl D.M."/>
            <person name="Silverstein K.A.T."/>
            <person name="Koren S."/>
            <person name="Bechman K.B."/>
            <person name="Herman A."/>
            <person name="Abrahante J.E."/>
            <person name="Garbe J."/>
        </authorList>
    </citation>
    <scope>NUCLEOTIDE SEQUENCE</scope>
    <source>
        <strain evidence="1">Duluth1</strain>
        <tissue evidence="1">Whole animal</tissue>
    </source>
</reference>
<dbReference type="EMBL" id="JAIWYP010000006">
    <property type="protein sequence ID" value="KAH3812493.1"/>
    <property type="molecule type" value="Genomic_DNA"/>
</dbReference>
<organism evidence="1 2">
    <name type="scientific">Dreissena polymorpha</name>
    <name type="common">Zebra mussel</name>
    <name type="synonym">Mytilus polymorpha</name>
    <dbReference type="NCBI Taxonomy" id="45954"/>
    <lineage>
        <taxon>Eukaryota</taxon>
        <taxon>Metazoa</taxon>
        <taxon>Spiralia</taxon>
        <taxon>Lophotrochozoa</taxon>
        <taxon>Mollusca</taxon>
        <taxon>Bivalvia</taxon>
        <taxon>Autobranchia</taxon>
        <taxon>Heteroconchia</taxon>
        <taxon>Euheterodonta</taxon>
        <taxon>Imparidentia</taxon>
        <taxon>Neoheterodontei</taxon>
        <taxon>Myida</taxon>
        <taxon>Dreissenoidea</taxon>
        <taxon>Dreissenidae</taxon>
        <taxon>Dreissena</taxon>
    </lineage>
</organism>
<evidence type="ECO:0000313" key="1">
    <source>
        <dbReference type="EMBL" id="KAH3812493.1"/>
    </source>
</evidence>
<accession>A0A9D4JKT5</accession>
<gene>
    <name evidence="1" type="ORF">DPMN_140928</name>
</gene>
<proteinExistence type="predicted"/>
<comment type="caution">
    <text evidence="1">The sequence shown here is derived from an EMBL/GenBank/DDBJ whole genome shotgun (WGS) entry which is preliminary data.</text>
</comment>
<evidence type="ECO:0000313" key="2">
    <source>
        <dbReference type="Proteomes" id="UP000828390"/>
    </source>
</evidence>
<keyword evidence="2" id="KW-1185">Reference proteome</keyword>
<dbReference type="AlphaFoldDB" id="A0A9D4JKT5"/>
<sequence>MEAADIGVGEVSSRMHDLARQRQQLSDDVNYLKAQLMRNNLIFSGIPEDNSTGSEIPAVTERKLRDFLHEKMKIDRETVDALSLERV</sequence>